<organism evidence="1 2">
    <name type="scientific">Agrobacterium deltaense NCPPB 1641</name>
    <dbReference type="NCBI Taxonomy" id="1183425"/>
    <lineage>
        <taxon>Bacteria</taxon>
        <taxon>Pseudomonadati</taxon>
        <taxon>Pseudomonadota</taxon>
        <taxon>Alphaproteobacteria</taxon>
        <taxon>Hyphomicrobiales</taxon>
        <taxon>Rhizobiaceae</taxon>
        <taxon>Rhizobium/Agrobacterium group</taxon>
        <taxon>Agrobacterium</taxon>
    </lineage>
</organism>
<comment type="caution">
    <text evidence="1">The sequence shown here is derived from an EMBL/GenBank/DDBJ whole genome shotgun (WGS) entry which is preliminary data.</text>
</comment>
<reference evidence="1" key="1">
    <citation type="submission" date="2016-01" db="EMBL/GenBank/DDBJ databases">
        <authorList>
            <person name="Regsiter A."/>
            <person name="william w."/>
        </authorList>
    </citation>
    <scope>NUCLEOTIDE SEQUENCE</scope>
    <source>
        <strain evidence="1">NCPPB 1641</strain>
    </source>
</reference>
<sequence length="258" mass="29431">MKIGIEKLLQWAFVQELCVRDIAEAGGPSSSSSNFTMIMEMLELGAIIDRSRNVMAASSAITLEPHLDALAVADAVRDLADHRFVIADDWAPFTDWADDYGLVSEAVRSEIEAFRLRGDRANGRRAANLVICSAILGRGPDWFAEKPEERIVERRGQPAWFISKSAKDGFGRSYEFEVDGYDRKRKRPMRGAYRKMELAEPIRSEIISRMEWKLWQDALVCLRKSLANQLSFYDVEPFSPDYAPWMRIRKNADKFVSV</sequence>
<evidence type="ECO:0000313" key="2">
    <source>
        <dbReference type="Proteomes" id="UP000192140"/>
    </source>
</evidence>
<protein>
    <submittedName>
        <fullName evidence="1">Uncharacterized protein</fullName>
    </submittedName>
</protein>
<name>A0A1S7TYV1_9HYPH</name>
<dbReference type="RefSeq" id="WP_080854295.1">
    <property type="nucleotide sequence ID" value="NZ_LT009776.1"/>
</dbReference>
<evidence type="ECO:0000313" key="1">
    <source>
        <dbReference type="EMBL" id="CVI59497.1"/>
    </source>
</evidence>
<dbReference type="Proteomes" id="UP000192140">
    <property type="component" value="Unassembled WGS sequence"/>
</dbReference>
<dbReference type="EMBL" id="FCNP01000033">
    <property type="protein sequence ID" value="CVI59497.1"/>
    <property type="molecule type" value="Genomic_DNA"/>
</dbReference>
<keyword evidence="2" id="KW-1185">Reference proteome</keyword>
<dbReference type="AlphaFoldDB" id="A0A1S7TYV1"/>
<proteinExistence type="predicted"/>
<accession>A0A1S7TYV1</accession>
<gene>
    <name evidence="1" type="ORF">AGR7A_Lc120566</name>
</gene>